<evidence type="ECO:0000313" key="2">
    <source>
        <dbReference type="EMBL" id="OMJ80846.1"/>
    </source>
</evidence>
<dbReference type="PROSITE" id="PS51257">
    <property type="entry name" value="PROKAR_LIPOPROTEIN"/>
    <property type="match status" value="1"/>
</dbReference>
<feature type="transmembrane region" description="Helical" evidence="1">
    <location>
        <begin position="94"/>
        <end position="117"/>
    </location>
</feature>
<keyword evidence="1" id="KW-1133">Transmembrane helix</keyword>
<dbReference type="EMBL" id="MPUH01000405">
    <property type="protein sequence ID" value="OMJ80846.1"/>
    <property type="molecule type" value="Genomic_DNA"/>
</dbReference>
<proteinExistence type="predicted"/>
<organism evidence="2 3">
    <name type="scientific">Stentor coeruleus</name>
    <dbReference type="NCBI Taxonomy" id="5963"/>
    <lineage>
        <taxon>Eukaryota</taxon>
        <taxon>Sar</taxon>
        <taxon>Alveolata</taxon>
        <taxon>Ciliophora</taxon>
        <taxon>Postciliodesmatophora</taxon>
        <taxon>Heterotrichea</taxon>
        <taxon>Heterotrichida</taxon>
        <taxon>Stentoridae</taxon>
        <taxon>Stentor</taxon>
    </lineage>
</organism>
<evidence type="ECO:0008006" key="4">
    <source>
        <dbReference type="Google" id="ProtNLM"/>
    </source>
</evidence>
<evidence type="ECO:0000313" key="3">
    <source>
        <dbReference type="Proteomes" id="UP000187209"/>
    </source>
</evidence>
<feature type="transmembrane region" description="Helical" evidence="1">
    <location>
        <begin position="12"/>
        <end position="39"/>
    </location>
</feature>
<gene>
    <name evidence="2" type="ORF">SteCoe_18796</name>
</gene>
<dbReference type="Proteomes" id="UP000187209">
    <property type="component" value="Unassembled WGS sequence"/>
</dbReference>
<name>A0A1R2BVT7_9CILI</name>
<feature type="transmembrane region" description="Helical" evidence="1">
    <location>
        <begin position="60"/>
        <end position="82"/>
    </location>
</feature>
<reference evidence="2 3" key="1">
    <citation type="submission" date="2016-11" db="EMBL/GenBank/DDBJ databases">
        <title>The macronuclear genome of Stentor coeruleus: a giant cell with tiny introns.</title>
        <authorList>
            <person name="Slabodnick M."/>
            <person name="Ruby J.G."/>
            <person name="Reiff S.B."/>
            <person name="Swart E.C."/>
            <person name="Gosai S."/>
            <person name="Prabakaran S."/>
            <person name="Witkowska E."/>
            <person name="Larue G.E."/>
            <person name="Fisher S."/>
            <person name="Freeman R.M."/>
            <person name="Gunawardena J."/>
            <person name="Chu W."/>
            <person name="Stover N.A."/>
            <person name="Gregory B.D."/>
            <person name="Nowacki M."/>
            <person name="Derisi J."/>
            <person name="Roy S.W."/>
            <person name="Marshall W.F."/>
            <person name="Sood P."/>
        </authorList>
    </citation>
    <scope>NUCLEOTIDE SEQUENCE [LARGE SCALE GENOMIC DNA]</scope>
    <source>
        <strain evidence="2">WM001</strain>
    </source>
</reference>
<keyword evidence="3" id="KW-1185">Reference proteome</keyword>
<keyword evidence="1" id="KW-0472">Membrane</keyword>
<protein>
    <recommendedName>
        <fullName evidence="4">THH1/TOM1/TOM3 domain-containing protein</fullName>
    </recommendedName>
</protein>
<evidence type="ECO:0000256" key="1">
    <source>
        <dbReference type="SAM" id="Phobius"/>
    </source>
</evidence>
<accession>A0A1R2BVT7</accession>
<dbReference type="OrthoDB" id="285309at2759"/>
<dbReference type="AlphaFoldDB" id="A0A1R2BVT7"/>
<sequence>MEGKIVFLVDYGLLGTIVLSSISCLARADFNFIFSLVTYYLWINLKNKEEDRVTLGKKILFLNAALLILDLVCLVSLSNVWGEDNDVYASIHNFVLFISWLNFFVKIGIILAILYIFKDDVRNFGPAIGNSQSYDIGNR</sequence>
<comment type="caution">
    <text evidence="2">The sequence shown here is derived from an EMBL/GenBank/DDBJ whole genome shotgun (WGS) entry which is preliminary data.</text>
</comment>
<keyword evidence="1" id="KW-0812">Transmembrane</keyword>